<dbReference type="Pfam" id="PF02843">
    <property type="entry name" value="GARS_C"/>
    <property type="match status" value="1"/>
</dbReference>
<dbReference type="Pfam" id="PF01071">
    <property type="entry name" value="GARS_A"/>
    <property type="match status" value="1"/>
</dbReference>
<dbReference type="SUPFAM" id="SSF51246">
    <property type="entry name" value="Rudiment single hybrid motif"/>
    <property type="match status" value="1"/>
</dbReference>
<evidence type="ECO:0000256" key="1">
    <source>
        <dbReference type="ARBA" id="ARBA00001936"/>
    </source>
</evidence>
<dbReference type="SMART" id="SM01210">
    <property type="entry name" value="GARS_C"/>
    <property type="match status" value="1"/>
</dbReference>
<name>A0A0R2JPZ8_9LACO</name>
<keyword evidence="7 13" id="KW-0658">Purine biosynthesis</keyword>
<protein>
    <recommendedName>
        <fullName evidence="4 13">Phosphoribosylamine--glycine ligase</fullName>
        <ecNumber evidence="4 13">6.3.4.13</ecNumber>
    </recommendedName>
    <alternativeName>
        <fullName evidence="13">GARS</fullName>
    </alternativeName>
    <alternativeName>
        <fullName evidence="11 13">Glycinamide ribonucleotide synthetase</fullName>
    </alternativeName>
    <alternativeName>
        <fullName evidence="12 13">Phosphoribosylglycinamide synthetase</fullName>
    </alternativeName>
</protein>
<dbReference type="GO" id="GO:0006189">
    <property type="term" value="P:'de novo' IMP biosynthetic process"/>
    <property type="evidence" value="ECO:0007669"/>
    <property type="project" value="UniProtKB-UniRule"/>
</dbReference>
<dbReference type="InterPro" id="IPR000115">
    <property type="entry name" value="PRibGlycinamide_synth"/>
</dbReference>
<sequence>MASVLIIGSGAREFIFAQTFSQTVDEIFIAPGNDGMRAAGFETVNLTDIADLIDFAKEKDIDLTLVGAENLLMQGIVDQFEAEGLNIFGPTQAAAQLEGSKSFSKDILERYQIPTASATTVDSLTPAIDVLKAHPYPVVVKLDGLALGKGVSIYENQAEALEAVRAIYEQEPTATLVIEEFMEGPEFSIFSFVGKNQVLHTPTAQDHKRLLDQDKGPNTGGMGAYSPVRWLDDAIVQQAINTLVQPVLDAMQVEGHPFQGILYTGVMLTPAGPKVIEYNVRFGDPEAQVVLPQLKSDLFKTLQDLLAGVPTEMSWQTEDVYLGVTLAAPGYPIQPEHGTVVPTNLGTDIALDYAGVKNISGQLVSHGGRVATAVLHRPTMALAQKDLYQALDAEKTHLVYRHDIGYQAVEAEQLEGE</sequence>
<comment type="cofactor">
    <cofactor evidence="2">
        <name>Mg(2+)</name>
        <dbReference type="ChEBI" id="CHEBI:18420"/>
    </cofactor>
</comment>
<evidence type="ECO:0000256" key="6">
    <source>
        <dbReference type="ARBA" id="ARBA00022741"/>
    </source>
</evidence>
<dbReference type="InterPro" id="IPR013815">
    <property type="entry name" value="ATP_grasp_subdomain_1"/>
</dbReference>
<dbReference type="GO" id="GO:0005524">
    <property type="term" value="F:ATP binding"/>
    <property type="evidence" value="ECO:0007669"/>
    <property type="project" value="UniProtKB-UniRule"/>
</dbReference>
<keyword evidence="5 13" id="KW-0436">Ligase</keyword>
<comment type="pathway">
    <text evidence="3 13">Purine metabolism; IMP biosynthesis via de novo pathway; N(1)-(5-phospho-D-ribosyl)glycinamide from 5-phospho-alpha-D-ribose 1-diphosphate: step 2/2.</text>
</comment>
<dbReference type="Gene3D" id="3.30.470.20">
    <property type="entry name" value="ATP-grasp fold, B domain"/>
    <property type="match status" value="1"/>
</dbReference>
<keyword evidence="9" id="KW-0464">Manganese</keyword>
<organism evidence="16 17">
    <name type="scientific">Weissella minor</name>
    <dbReference type="NCBI Taxonomy" id="1620"/>
    <lineage>
        <taxon>Bacteria</taxon>
        <taxon>Bacillati</taxon>
        <taxon>Bacillota</taxon>
        <taxon>Bacilli</taxon>
        <taxon>Lactobacillales</taxon>
        <taxon>Lactobacillaceae</taxon>
        <taxon>Weissella</taxon>
    </lineage>
</organism>
<keyword evidence="17" id="KW-1185">Reference proteome</keyword>
<comment type="cofactor">
    <cofactor evidence="1">
        <name>Mn(2+)</name>
        <dbReference type="ChEBI" id="CHEBI:29035"/>
    </cofactor>
</comment>
<dbReference type="STRING" id="1620.IV67_GL000468"/>
<dbReference type="SUPFAM" id="SSF56059">
    <property type="entry name" value="Glutathione synthetase ATP-binding domain-like"/>
    <property type="match status" value="1"/>
</dbReference>
<dbReference type="HAMAP" id="MF_00138">
    <property type="entry name" value="GARS"/>
    <property type="match status" value="1"/>
</dbReference>
<dbReference type="SMART" id="SM01209">
    <property type="entry name" value="GARS_A"/>
    <property type="match status" value="1"/>
</dbReference>
<dbReference type="PANTHER" id="PTHR43472">
    <property type="entry name" value="PHOSPHORIBOSYLAMINE--GLYCINE LIGASE"/>
    <property type="match status" value="1"/>
</dbReference>
<comment type="caution">
    <text evidence="16">The sequence shown here is derived from an EMBL/GenBank/DDBJ whole genome shotgun (WGS) entry which is preliminary data.</text>
</comment>
<feature type="domain" description="ATP-grasp" evidence="15">
    <location>
        <begin position="105"/>
        <end position="307"/>
    </location>
</feature>
<dbReference type="UniPathway" id="UPA00074">
    <property type="reaction ID" value="UER00125"/>
</dbReference>
<evidence type="ECO:0000313" key="17">
    <source>
        <dbReference type="Proteomes" id="UP000051673"/>
    </source>
</evidence>
<dbReference type="InterPro" id="IPR016185">
    <property type="entry name" value="PreATP-grasp_dom_sf"/>
</dbReference>
<reference evidence="16 17" key="1">
    <citation type="journal article" date="2015" name="Genome Announc.">
        <title>Expanding the biotechnology potential of lactobacilli through comparative genomics of 213 strains and associated genera.</title>
        <authorList>
            <person name="Sun Z."/>
            <person name="Harris H.M."/>
            <person name="McCann A."/>
            <person name="Guo C."/>
            <person name="Argimon S."/>
            <person name="Zhang W."/>
            <person name="Yang X."/>
            <person name="Jeffery I.B."/>
            <person name="Cooney J.C."/>
            <person name="Kagawa T.F."/>
            <person name="Liu W."/>
            <person name="Song Y."/>
            <person name="Salvetti E."/>
            <person name="Wrobel A."/>
            <person name="Rasinkangas P."/>
            <person name="Parkhill J."/>
            <person name="Rea M.C."/>
            <person name="O'Sullivan O."/>
            <person name="Ritari J."/>
            <person name="Douillard F.P."/>
            <person name="Paul Ross R."/>
            <person name="Yang R."/>
            <person name="Briner A.E."/>
            <person name="Felis G.E."/>
            <person name="de Vos W.M."/>
            <person name="Barrangou R."/>
            <person name="Klaenhammer T.R."/>
            <person name="Caufield P.W."/>
            <person name="Cui Y."/>
            <person name="Zhang H."/>
            <person name="O'Toole P.W."/>
        </authorList>
    </citation>
    <scope>NUCLEOTIDE SEQUENCE [LARGE SCALE GENOMIC DNA]</scope>
    <source>
        <strain evidence="16 17">DSM 20014</strain>
    </source>
</reference>
<dbReference type="InterPro" id="IPR020561">
    <property type="entry name" value="PRibGlycinamid_synth_ATP-grasp"/>
</dbReference>
<dbReference type="Pfam" id="PF02844">
    <property type="entry name" value="GARS_N"/>
    <property type="match status" value="1"/>
</dbReference>
<gene>
    <name evidence="13" type="primary">purD</name>
    <name evidence="16" type="ORF">IV67_GL000468</name>
</gene>
<evidence type="ECO:0000313" key="16">
    <source>
        <dbReference type="EMBL" id="KRN76956.1"/>
    </source>
</evidence>
<dbReference type="Proteomes" id="UP000051673">
    <property type="component" value="Unassembled WGS sequence"/>
</dbReference>
<dbReference type="InterPro" id="IPR020562">
    <property type="entry name" value="PRibGlycinamide_synth_N"/>
</dbReference>
<dbReference type="EC" id="6.3.4.13" evidence="4 13"/>
<dbReference type="InterPro" id="IPR020559">
    <property type="entry name" value="PRibGlycinamide_synth_CS"/>
</dbReference>
<evidence type="ECO:0000256" key="7">
    <source>
        <dbReference type="ARBA" id="ARBA00022755"/>
    </source>
</evidence>
<dbReference type="GO" id="GO:0009113">
    <property type="term" value="P:purine nucleobase biosynthetic process"/>
    <property type="evidence" value="ECO:0007669"/>
    <property type="project" value="InterPro"/>
</dbReference>
<evidence type="ECO:0000256" key="2">
    <source>
        <dbReference type="ARBA" id="ARBA00001946"/>
    </source>
</evidence>
<dbReference type="InterPro" id="IPR011761">
    <property type="entry name" value="ATP-grasp"/>
</dbReference>
<evidence type="ECO:0000256" key="14">
    <source>
        <dbReference type="PROSITE-ProRule" id="PRU00409"/>
    </source>
</evidence>
<dbReference type="PANTHER" id="PTHR43472:SF1">
    <property type="entry name" value="PHOSPHORIBOSYLAMINE--GLYCINE LIGASE, CHLOROPLASTIC"/>
    <property type="match status" value="1"/>
</dbReference>
<keyword evidence="8 14" id="KW-0067">ATP-binding</keyword>
<dbReference type="NCBIfam" id="TIGR00877">
    <property type="entry name" value="purD"/>
    <property type="match status" value="1"/>
</dbReference>
<dbReference type="AlphaFoldDB" id="A0A0R2JPZ8"/>
<dbReference type="Gene3D" id="3.90.600.10">
    <property type="entry name" value="Phosphoribosylglycinamide synthetase, C-terminal domain"/>
    <property type="match status" value="1"/>
</dbReference>
<evidence type="ECO:0000256" key="10">
    <source>
        <dbReference type="ARBA" id="ARBA00038345"/>
    </source>
</evidence>
<dbReference type="Gene3D" id="3.30.1490.20">
    <property type="entry name" value="ATP-grasp fold, A domain"/>
    <property type="match status" value="1"/>
</dbReference>
<dbReference type="Gene3D" id="3.40.50.20">
    <property type="match status" value="1"/>
</dbReference>
<evidence type="ECO:0000256" key="12">
    <source>
        <dbReference type="ARBA" id="ARBA00042864"/>
    </source>
</evidence>
<dbReference type="RefSeq" id="WP_057787796.1">
    <property type="nucleotide sequence ID" value="NZ_JQCD01000024.1"/>
</dbReference>
<proteinExistence type="inferred from homology"/>
<dbReference type="PROSITE" id="PS00184">
    <property type="entry name" value="GARS"/>
    <property type="match status" value="1"/>
</dbReference>
<dbReference type="GO" id="GO:0004637">
    <property type="term" value="F:phosphoribosylamine-glycine ligase activity"/>
    <property type="evidence" value="ECO:0007669"/>
    <property type="project" value="UniProtKB-UniRule"/>
</dbReference>
<dbReference type="PATRIC" id="fig|1620.3.peg.473"/>
<evidence type="ECO:0000256" key="4">
    <source>
        <dbReference type="ARBA" id="ARBA00013255"/>
    </source>
</evidence>
<dbReference type="InterPro" id="IPR020560">
    <property type="entry name" value="PRibGlycinamide_synth_C-dom"/>
</dbReference>
<comment type="catalytic activity">
    <reaction evidence="13">
        <text>5-phospho-beta-D-ribosylamine + glycine + ATP = N(1)-(5-phospho-beta-D-ribosyl)glycinamide + ADP + phosphate + H(+)</text>
        <dbReference type="Rhea" id="RHEA:17453"/>
        <dbReference type="ChEBI" id="CHEBI:15378"/>
        <dbReference type="ChEBI" id="CHEBI:30616"/>
        <dbReference type="ChEBI" id="CHEBI:43474"/>
        <dbReference type="ChEBI" id="CHEBI:57305"/>
        <dbReference type="ChEBI" id="CHEBI:58681"/>
        <dbReference type="ChEBI" id="CHEBI:143788"/>
        <dbReference type="ChEBI" id="CHEBI:456216"/>
        <dbReference type="EC" id="6.3.4.13"/>
    </reaction>
</comment>
<dbReference type="InterPro" id="IPR037123">
    <property type="entry name" value="PRibGlycinamide_synth_C_sf"/>
</dbReference>
<evidence type="ECO:0000256" key="11">
    <source>
        <dbReference type="ARBA" id="ARBA00042242"/>
    </source>
</evidence>
<accession>A0A0R2JPZ8</accession>
<evidence type="ECO:0000256" key="8">
    <source>
        <dbReference type="ARBA" id="ARBA00022840"/>
    </source>
</evidence>
<dbReference type="PROSITE" id="PS50975">
    <property type="entry name" value="ATP_GRASP"/>
    <property type="match status" value="1"/>
</dbReference>
<evidence type="ECO:0000256" key="3">
    <source>
        <dbReference type="ARBA" id="ARBA00005174"/>
    </source>
</evidence>
<evidence type="ECO:0000256" key="9">
    <source>
        <dbReference type="ARBA" id="ARBA00023211"/>
    </source>
</evidence>
<dbReference type="SUPFAM" id="SSF52440">
    <property type="entry name" value="PreATP-grasp domain"/>
    <property type="match status" value="1"/>
</dbReference>
<evidence type="ECO:0000256" key="5">
    <source>
        <dbReference type="ARBA" id="ARBA00022598"/>
    </source>
</evidence>
<comment type="similarity">
    <text evidence="10 13">Belongs to the GARS family.</text>
</comment>
<evidence type="ECO:0000256" key="13">
    <source>
        <dbReference type="HAMAP-Rule" id="MF_00138"/>
    </source>
</evidence>
<evidence type="ECO:0000259" key="15">
    <source>
        <dbReference type="PROSITE" id="PS50975"/>
    </source>
</evidence>
<dbReference type="GO" id="GO:0046872">
    <property type="term" value="F:metal ion binding"/>
    <property type="evidence" value="ECO:0007669"/>
    <property type="project" value="InterPro"/>
</dbReference>
<keyword evidence="6 14" id="KW-0547">Nucleotide-binding</keyword>
<dbReference type="OrthoDB" id="9807240at2"/>
<dbReference type="InterPro" id="IPR011054">
    <property type="entry name" value="Rudment_hybrid_motif"/>
</dbReference>
<dbReference type="EMBL" id="JQCD01000024">
    <property type="protein sequence ID" value="KRN76956.1"/>
    <property type="molecule type" value="Genomic_DNA"/>
</dbReference>